<dbReference type="PROSITE" id="PS01331">
    <property type="entry name" value="THYMIDYLATE_KINASE"/>
    <property type="match status" value="1"/>
</dbReference>
<name>A0A840QUG7_9BACI</name>
<comment type="similarity">
    <text evidence="1 11">Belongs to the thymidylate kinase family.</text>
</comment>
<dbReference type="Pfam" id="PF02223">
    <property type="entry name" value="Thymidylate_kin"/>
    <property type="match status" value="1"/>
</dbReference>
<evidence type="ECO:0000256" key="4">
    <source>
        <dbReference type="ARBA" id="ARBA00022679"/>
    </source>
</evidence>
<dbReference type="InterPro" id="IPR018094">
    <property type="entry name" value="Thymidylate_kinase"/>
</dbReference>
<dbReference type="GO" id="GO:0006235">
    <property type="term" value="P:dTTP biosynthetic process"/>
    <property type="evidence" value="ECO:0007669"/>
    <property type="project" value="UniProtKB-UniRule"/>
</dbReference>
<proteinExistence type="inferred from homology"/>
<evidence type="ECO:0000259" key="12">
    <source>
        <dbReference type="Pfam" id="PF02223"/>
    </source>
</evidence>
<dbReference type="NCBIfam" id="TIGR00041">
    <property type="entry name" value="DTMP_kinase"/>
    <property type="match status" value="1"/>
</dbReference>
<dbReference type="Proteomes" id="UP000551878">
    <property type="component" value="Unassembled WGS sequence"/>
</dbReference>
<sequence>MNERFITFEGGEGAGKSTVLERIYEKLVEQGYSVMKTREPGGNEIAEKIRDLILDTRHTDMDPRTEALLYAAARRQHFVQKVKPALEAGTIVLCDRFIDSSLVYQGVARDIGVNDVWQINQFATEGNLPAVTYYFDVSPEVGLGRIEKEKNREVNRLDKESRDFHEKVRNAYLHLQKQEPERIETVDAERSLEDVVQSVWEDLENYLASLCS</sequence>
<dbReference type="GO" id="GO:0005524">
    <property type="term" value="F:ATP binding"/>
    <property type="evidence" value="ECO:0007669"/>
    <property type="project" value="UniProtKB-UniRule"/>
</dbReference>
<dbReference type="EMBL" id="JACHHB010000018">
    <property type="protein sequence ID" value="MBB5174928.1"/>
    <property type="molecule type" value="Genomic_DNA"/>
</dbReference>
<comment type="function">
    <text evidence="10 11">Phosphorylation of dTMP to form dTDP in both de novo and salvage pathways of dTTP synthesis.</text>
</comment>
<keyword evidence="7 11" id="KW-0418">Kinase</keyword>
<keyword evidence="6 11" id="KW-0547">Nucleotide-binding</keyword>
<dbReference type="Gene3D" id="3.40.50.300">
    <property type="entry name" value="P-loop containing nucleotide triphosphate hydrolases"/>
    <property type="match status" value="1"/>
</dbReference>
<evidence type="ECO:0000256" key="5">
    <source>
        <dbReference type="ARBA" id="ARBA00022727"/>
    </source>
</evidence>
<keyword evidence="8 11" id="KW-0067">ATP-binding</keyword>
<dbReference type="HAMAP" id="MF_00165">
    <property type="entry name" value="Thymidylate_kinase"/>
    <property type="match status" value="1"/>
</dbReference>
<evidence type="ECO:0000256" key="11">
    <source>
        <dbReference type="HAMAP-Rule" id="MF_00165"/>
    </source>
</evidence>
<keyword evidence="4 11" id="KW-0808">Transferase</keyword>
<dbReference type="GO" id="GO:0004798">
    <property type="term" value="F:dTMP kinase activity"/>
    <property type="evidence" value="ECO:0007669"/>
    <property type="project" value="UniProtKB-UniRule"/>
</dbReference>
<dbReference type="GO" id="GO:0006227">
    <property type="term" value="P:dUDP biosynthetic process"/>
    <property type="evidence" value="ECO:0007669"/>
    <property type="project" value="TreeGrafter"/>
</dbReference>
<evidence type="ECO:0000256" key="3">
    <source>
        <dbReference type="ARBA" id="ARBA00017144"/>
    </source>
</evidence>
<dbReference type="SUPFAM" id="SSF52540">
    <property type="entry name" value="P-loop containing nucleoside triphosphate hydrolases"/>
    <property type="match status" value="1"/>
</dbReference>
<accession>A0A840QUG7</accession>
<protein>
    <recommendedName>
        <fullName evidence="3 11">Thymidylate kinase</fullName>
        <ecNumber evidence="2 11">2.7.4.9</ecNumber>
    </recommendedName>
    <alternativeName>
        <fullName evidence="11">dTMP kinase</fullName>
    </alternativeName>
</protein>
<comment type="catalytic activity">
    <reaction evidence="9 11">
        <text>dTMP + ATP = dTDP + ADP</text>
        <dbReference type="Rhea" id="RHEA:13517"/>
        <dbReference type="ChEBI" id="CHEBI:30616"/>
        <dbReference type="ChEBI" id="CHEBI:58369"/>
        <dbReference type="ChEBI" id="CHEBI:63528"/>
        <dbReference type="ChEBI" id="CHEBI:456216"/>
        <dbReference type="EC" id="2.7.4.9"/>
    </reaction>
</comment>
<feature type="binding site" evidence="11">
    <location>
        <begin position="10"/>
        <end position="17"/>
    </location>
    <ligand>
        <name>ATP</name>
        <dbReference type="ChEBI" id="CHEBI:30616"/>
    </ligand>
</feature>
<dbReference type="FunFam" id="3.40.50.300:FF:000225">
    <property type="entry name" value="Thymidylate kinase"/>
    <property type="match status" value="1"/>
</dbReference>
<evidence type="ECO:0000256" key="2">
    <source>
        <dbReference type="ARBA" id="ARBA00012980"/>
    </source>
</evidence>
<reference evidence="13 14" key="1">
    <citation type="submission" date="2020-08" db="EMBL/GenBank/DDBJ databases">
        <title>Genomic Encyclopedia of Type Strains, Phase IV (KMG-IV): sequencing the most valuable type-strain genomes for metagenomic binning, comparative biology and taxonomic classification.</title>
        <authorList>
            <person name="Goeker M."/>
        </authorList>
    </citation>
    <scope>NUCLEOTIDE SEQUENCE [LARGE SCALE GENOMIC DNA]</scope>
    <source>
        <strain evidence="13 14">DSM 24696</strain>
    </source>
</reference>
<evidence type="ECO:0000256" key="9">
    <source>
        <dbReference type="ARBA" id="ARBA00048743"/>
    </source>
</evidence>
<keyword evidence="14" id="KW-1185">Reference proteome</keyword>
<gene>
    <name evidence="11" type="primary">tmk</name>
    <name evidence="13" type="ORF">HNQ41_003151</name>
</gene>
<dbReference type="GO" id="GO:0005829">
    <property type="term" value="C:cytosol"/>
    <property type="evidence" value="ECO:0007669"/>
    <property type="project" value="TreeGrafter"/>
</dbReference>
<keyword evidence="5 11" id="KW-0545">Nucleotide biosynthesis</keyword>
<organism evidence="13 14">
    <name type="scientific">Texcoconibacillus texcoconensis</name>
    <dbReference type="NCBI Taxonomy" id="1095777"/>
    <lineage>
        <taxon>Bacteria</taxon>
        <taxon>Bacillati</taxon>
        <taxon>Bacillota</taxon>
        <taxon>Bacilli</taxon>
        <taxon>Bacillales</taxon>
        <taxon>Bacillaceae</taxon>
        <taxon>Texcoconibacillus</taxon>
    </lineage>
</organism>
<evidence type="ECO:0000256" key="7">
    <source>
        <dbReference type="ARBA" id="ARBA00022777"/>
    </source>
</evidence>
<dbReference type="InterPro" id="IPR039430">
    <property type="entry name" value="Thymidylate_kin-like_dom"/>
</dbReference>
<comment type="caution">
    <text evidence="13">The sequence shown here is derived from an EMBL/GenBank/DDBJ whole genome shotgun (WGS) entry which is preliminary data.</text>
</comment>
<dbReference type="InterPro" id="IPR027417">
    <property type="entry name" value="P-loop_NTPase"/>
</dbReference>
<dbReference type="InterPro" id="IPR018095">
    <property type="entry name" value="Thymidylate_kin_CS"/>
</dbReference>
<dbReference type="GO" id="GO:0006233">
    <property type="term" value="P:dTDP biosynthetic process"/>
    <property type="evidence" value="ECO:0007669"/>
    <property type="project" value="InterPro"/>
</dbReference>
<dbReference type="PANTHER" id="PTHR10344:SF4">
    <property type="entry name" value="UMP-CMP KINASE 2, MITOCHONDRIAL"/>
    <property type="match status" value="1"/>
</dbReference>
<dbReference type="EC" id="2.7.4.9" evidence="2 11"/>
<dbReference type="AlphaFoldDB" id="A0A840QUG7"/>
<dbReference type="CDD" id="cd01672">
    <property type="entry name" value="TMPK"/>
    <property type="match status" value="1"/>
</dbReference>
<evidence type="ECO:0000256" key="1">
    <source>
        <dbReference type="ARBA" id="ARBA00009776"/>
    </source>
</evidence>
<feature type="domain" description="Thymidylate kinase-like" evidence="12">
    <location>
        <begin position="8"/>
        <end position="198"/>
    </location>
</feature>
<evidence type="ECO:0000256" key="8">
    <source>
        <dbReference type="ARBA" id="ARBA00022840"/>
    </source>
</evidence>
<evidence type="ECO:0000313" key="14">
    <source>
        <dbReference type="Proteomes" id="UP000551878"/>
    </source>
</evidence>
<evidence type="ECO:0000256" key="6">
    <source>
        <dbReference type="ARBA" id="ARBA00022741"/>
    </source>
</evidence>
<evidence type="ECO:0000313" key="13">
    <source>
        <dbReference type="EMBL" id="MBB5174928.1"/>
    </source>
</evidence>
<dbReference type="PANTHER" id="PTHR10344">
    <property type="entry name" value="THYMIDYLATE KINASE"/>
    <property type="match status" value="1"/>
</dbReference>
<evidence type="ECO:0000256" key="10">
    <source>
        <dbReference type="ARBA" id="ARBA00057735"/>
    </source>
</evidence>